<dbReference type="InterPro" id="IPR044712">
    <property type="entry name" value="SLC25A32-like"/>
</dbReference>
<evidence type="ECO:0000256" key="10">
    <source>
        <dbReference type="RuleBase" id="RU000488"/>
    </source>
</evidence>
<reference evidence="11 12" key="1">
    <citation type="journal article" date="2016" name="Mol. Biol. Evol.">
        <title>Comparative Genomics of Early-Diverging Mushroom-Forming Fungi Provides Insights into the Origins of Lignocellulose Decay Capabilities.</title>
        <authorList>
            <person name="Nagy L.G."/>
            <person name="Riley R."/>
            <person name="Tritt A."/>
            <person name="Adam C."/>
            <person name="Daum C."/>
            <person name="Floudas D."/>
            <person name="Sun H."/>
            <person name="Yadav J.S."/>
            <person name="Pangilinan J."/>
            <person name="Larsson K.H."/>
            <person name="Matsuura K."/>
            <person name="Barry K."/>
            <person name="Labutti K."/>
            <person name="Kuo R."/>
            <person name="Ohm R.A."/>
            <person name="Bhattacharya S.S."/>
            <person name="Shirouzu T."/>
            <person name="Yoshinaga Y."/>
            <person name="Martin F.M."/>
            <person name="Grigoriev I.V."/>
            <person name="Hibbett D.S."/>
        </authorList>
    </citation>
    <scope>NUCLEOTIDE SEQUENCE [LARGE SCALE GENOMIC DNA]</scope>
    <source>
        <strain evidence="11 12">CBS 109695</strain>
    </source>
</reference>
<proteinExistence type="inferred from homology"/>
<evidence type="ECO:0000256" key="8">
    <source>
        <dbReference type="ARBA" id="ARBA00023136"/>
    </source>
</evidence>
<dbReference type="OrthoDB" id="10266426at2759"/>
<keyword evidence="3 10" id="KW-0813">Transport</keyword>
<dbReference type="InterPro" id="IPR018108">
    <property type="entry name" value="MCP_transmembrane"/>
</dbReference>
<dbReference type="AlphaFoldDB" id="A0A166U8P7"/>
<protein>
    <submittedName>
        <fullName evidence="11">Mitochondrial carrier</fullName>
    </submittedName>
</protein>
<evidence type="ECO:0000256" key="6">
    <source>
        <dbReference type="ARBA" id="ARBA00022989"/>
    </source>
</evidence>
<dbReference type="Gene3D" id="1.50.40.10">
    <property type="entry name" value="Mitochondrial carrier domain"/>
    <property type="match status" value="1"/>
</dbReference>
<dbReference type="SUPFAM" id="SSF103506">
    <property type="entry name" value="Mitochondrial carrier"/>
    <property type="match status" value="1"/>
</dbReference>
<keyword evidence="4 9" id="KW-0812">Transmembrane</keyword>
<keyword evidence="8 9" id="KW-0472">Membrane</keyword>
<dbReference type="PRINTS" id="PR00926">
    <property type="entry name" value="MITOCARRIER"/>
</dbReference>
<dbReference type="InterPro" id="IPR023395">
    <property type="entry name" value="MCP_dom_sf"/>
</dbReference>
<evidence type="ECO:0000256" key="1">
    <source>
        <dbReference type="ARBA" id="ARBA00004225"/>
    </source>
</evidence>
<dbReference type="GO" id="GO:0031966">
    <property type="term" value="C:mitochondrial membrane"/>
    <property type="evidence" value="ECO:0007669"/>
    <property type="project" value="UniProtKB-SubCell"/>
</dbReference>
<evidence type="ECO:0000256" key="2">
    <source>
        <dbReference type="ARBA" id="ARBA00006375"/>
    </source>
</evidence>
<keyword evidence="6" id="KW-1133">Transmembrane helix</keyword>
<comment type="subcellular location">
    <subcellularLocation>
        <location evidence="1">Mitochondrion membrane</location>
        <topology evidence="1">Multi-pass membrane protein</topology>
    </subcellularLocation>
</comment>
<organism evidence="11 12">
    <name type="scientific">Athelia psychrophila</name>
    <dbReference type="NCBI Taxonomy" id="1759441"/>
    <lineage>
        <taxon>Eukaryota</taxon>
        <taxon>Fungi</taxon>
        <taxon>Dikarya</taxon>
        <taxon>Basidiomycota</taxon>
        <taxon>Agaricomycotina</taxon>
        <taxon>Agaricomycetes</taxon>
        <taxon>Agaricomycetidae</taxon>
        <taxon>Atheliales</taxon>
        <taxon>Atheliaceae</taxon>
        <taxon>Athelia</taxon>
    </lineage>
</organism>
<dbReference type="PANTHER" id="PTHR45683">
    <property type="entry name" value="MITOCHONDRIAL NICOTINAMIDE ADENINE DINUCLEOTIDE TRANSPORTER 1-RELATED-RELATED"/>
    <property type="match status" value="1"/>
</dbReference>
<evidence type="ECO:0000256" key="7">
    <source>
        <dbReference type="ARBA" id="ARBA00023128"/>
    </source>
</evidence>
<keyword evidence="7" id="KW-0496">Mitochondrion</keyword>
<feature type="repeat" description="Solcar" evidence="9">
    <location>
        <begin position="59"/>
        <end position="145"/>
    </location>
</feature>
<dbReference type="InterPro" id="IPR002067">
    <property type="entry name" value="MCP"/>
</dbReference>
<dbReference type="PROSITE" id="PS50920">
    <property type="entry name" value="SOLCAR"/>
    <property type="match status" value="2"/>
</dbReference>
<evidence type="ECO:0000256" key="5">
    <source>
        <dbReference type="ARBA" id="ARBA00022737"/>
    </source>
</evidence>
<evidence type="ECO:0000256" key="9">
    <source>
        <dbReference type="PROSITE-ProRule" id="PRU00282"/>
    </source>
</evidence>
<dbReference type="Pfam" id="PF00153">
    <property type="entry name" value="Mito_carr"/>
    <property type="match status" value="3"/>
</dbReference>
<evidence type="ECO:0000256" key="3">
    <source>
        <dbReference type="ARBA" id="ARBA00022448"/>
    </source>
</evidence>
<dbReference type="Proteomes" id="UP000076532">
    <property type="component" value="Unassembled WGS sequence"/>
</dbReference>
<evidence type="ECO:0000313" key="12">
    <source>
        <dbReference type="Proteomes" id="UP000076532"/>
    </source>
</evidence>
<evidence type="ECO:0000256" key="4">
    <source>
        <dbReference type="ARBA" id="ARBA00022692"/>
    </source>
</evidence>
<feature type="repeat" description="Solcar" evidence="9">
    <location>
        <begin position="158"/>
        <end position="253"/>
    </location>
</feature>
<dbReference type="EMBL" id="KV417489">
    <property type="protein sequence ID" value="KZP31441.1"/>
    <property type="molecule type" value="Genomic_DNA"/>
</dbReference>
<accession>A0A166U8P7</accession>
<name>A0A166U8P7_9AGAM</name>
<gene>
    <name evidence="11" type="ORF">FIBSPDRAFT_849407</name>
</gene>
<sequence length="259" mass="28958">MYRGLGPTILGNLPTWAIYLAVYDGIKTHFGEPPLGAASHDRLYPAAQAKGYQPLAREHPWSLHIFSAMAAGTASTFCTNPLWVIKTRFMTQSVAEVRYRHTVDAAMTIYRTEGIKAFYRGLLPSLLGILHVAVQFPLYEQLKTWSQARSDQPLRSDQILLCSAIAKMTASIATYPHEVVRTRLQTQRRPLSGLASSDGMKKNFAGRGIIYTTKKIIALEGWSGLYRGLSINLLRTVPNSAVTMLTYELLMRRLNTPRT</sequence>
<keyword evidence="5" id="KW-0677">Repeat</keyword>
<dbReference type="STRING" id="436010.A0A166U8P7"/>
<comment type="similarity">
    <text evidence="2 10">Belongs to the mitochondrial carrier (TC 2.A.29) family.</text>
</comment>
<keyword evidence="12" id="KW-1185">Reference proteome</keyword>
<dbReference type="GO" id="GO:0015215">
    <property type="term" value="F:nucleotide transmembrane transporter activity"/>
    <property type="evidence" value="ECO:0007669"/>
    <property type="project" value="UniProtKB-ARBA"/>
</dbReference>
<evidence type="ECO:0000313" key="11">
    <source>
        <dbReference type="EMBL" id="KZP31441.1"/>
    </source>
</evidence>